<name>A7J6M0_PBCVF</name>
<gene>
    <name evidence="1" type="primary">n166R</name>
    <name evidence="1" type="ORF">FR483_n166R</name>
</gene>
<dbReference type="GeneID" id="5469889"/>
<sequence>MALCKYGHRLIRAAGLHLIIACLAALAFTTRQHPIWHVLRIHARGIRKPQCFSCCCLESIRPFIRTNFPRFCIDKPPDGAVSSFHLVHQIGS</sequence>
<evidence type="ECO:0000313" key="1">
    <source>
        <dbReference type="EMBL" id="ABT15451.1"/>
    </source>
</evidence>
<dbReference type="RefSeq" id="YP_001425798.1">
    <property type="nucleotide sequence ID" value="NC_008603.1"/>
</dbReference>
<dbReference type="KEGG" id="vg:5469889"/>
<dbReference type="EMBL" id="DQ890022">
    <property type="protein sequence ID" value="ABT15451.1"/>
    <property type="molecule type" value="Genomic_DNA"/>
</dbReference>
<accession>A7J6M0</accession>
<organismHost>
    <name type="scientific">Paramecium bursaria</name>
    <dbReference type="NCBI Taxonomy" id="74790"/>
</organismHost>
<organism evidence="1 2">
    <name type="scientific">Paramecium bursaria Chlorella virus FR483</name>
    <name type="common">PBCV-FR483</name>
    <dbReference type="NCBI Taxonomy" id="399781"/>
    <lineage>
        <taxon>Viruses</taxon>
        <taxon>Varidnaviria</taxon>
        <taxon>Bamfordvirae</taxon>
        <taxon>Nucleocytoviricota</taxon>
        <taxon>Megaviricetes</taxon>
        <taxon>Algavirales</taxon>
        <taxon>Phycodnaviridae</taxon>
        <taxon>Chlorovirus</taxon>
        <taxon>Chlorovirus conductrix</taxon>
        <taxon>Paramecium bursaria Chlorella virus A1</taxon>
    </lineage>
</organism>
<evidence type="ECO:0000313" key="2">
    <source>
        <dbReference type="Proteomes" id="UP000204095"/>
    </source>
</evidence>
<reference evidence="1 2" key="1">
    <citation type="journal article" date="2007" name="Virology">
        <title>Sequence and annotation of the 314-kb MT325 and the 321-kb FR483 viruses that infect Chlorella Pbi.</title>
        <authorList>
            <person name="Fitzgerald L.A."/>
            <person name="Graves M.V."/>
            <person name="Li X."/>
            <person name="Feldblyum T."/>
            <person name="Hartigan J."/>
            <person name="Van Etten J.L."/>
        </authorList>
    </citation>
    <scope>NUCLEOTIDE SEQUENCE [LARGE SCALE GENOMIC DNA]</scope>
    <source>
        <strain evidence="1 2">FR483</strain>
    </source>
</reference>
<dbReference type="Proteomes" id="UP000204095">
    <property type="component" value="Segment"/>
</dbReference>
<proteinExistence type="predicted"/>
<protein>
    <submittedName>
        <fullName evidence="1">Uncharacterized protein n166R</fullName>
    </submittedName>
</protein>